<dbReference type="Gene3D" id="3.40.1440.10">
    <property type="entry name" value="GIY-YIG endonuclease"/>
    <property type="match status" value="1"/>
</dbReference>
<dbReference type="EMBL" id="RKRK01000007">
    <property type="protein sequence ID" value="RPF54488.1"/>
    <property type="molecule type" value="Genomic_DNA"/>
</dbReference>
<dbReference type="PROSITE" id="PS50164">
    <property type="entry name" value="GIY_YIG"/>
    <property type="match status" value="1"/>
</dbReference>
<protein>
    <submittedName>
        <fullName evidence="3">Putative endonuclease</fullName>
    </submittedName>
</protein>
<dbReference type="AlphaFoldDB" id="A0A3N5BXJ1"/>
<name>A0A3N5BXJ1_9BACL</name>
<dbReference type="PANTHER" id="PTHR34477">
    <property type="entry name" value="UPF0213 PROTEIN YHBQ"/>
    <property type="match status" value="1"/>
</dbReference>
<dbReference type="Pfam" id="PF01541">
    <property type="entry name" value="GIY-YIG"/>
    <property type="match status" value="1"/>
</dbReference>
<evidence type="ECO:0000259" key="2">
    <source>
        <dbReference type="PROSITE" id="PS50164"/>
    </source>
</evidence>
<dbReference type="SUPFAM" id="SSF82771">
    <property type="entry name" value="GIY-YIG endonuclease"/>
    <property type="match status" value="1"/>
</dbReference>
<dbReference type="InterPro" id="IPR000305">
    <property type="entry name" value="GIY-YIG_endonuc"/>
</dbReference>
<evidence type="ECO:0000313" key="4">
    <source>
        <dbReference type="Proteomes" id="UP000277108"/>
    </source>
</evidence>
<dbReference type="InterPro" id="IPR035901">
    <property type="entry name" value="GIY-YIG_endonuc_sf"/>
</dbReference>
<dbReference type="GO" id="GO:0004519">
    <property type="term" value="F:endonuclease activity"/>
    <property type="evidence" value="ECO:0007669"/>
    <property type="project" value="UniProtKB-KW"/>
</dbReference>
<dbReference type="OrthoDB" id="9807770at2"/>
<dbReference type="CDD" id="cd10456">
    <property type="entry name" value="GIY-YIG_UPF0213"/>
    <property type="match status" value="1"/>
</dbReference>
<sequence>MANHYVYIVRCNDSSLYTGYTTDVTERVKKHNVGLGAKYTRNRRPVTIVYQEVFDDKRQAMSREYAIKQLTRKQKLNLIRSIE</sequence>
<feature type="domain" description="GIY-YIG" evidence="2">
    <location>
        <begin position="2"/>
        <end position="78"/>
    </location>
</feature>
<comment type="similarity">
    <text evidence="1">Belongs to the UPF0213 family.</text>
</comment>
<keyword evidence="3" id="KW-0378">Hydrolase</keyword>
<dbReference type="RefSeq" id="WP_123808761.1">
    <property type="nucleotide sequence ID" value="NZ_RKRK01000007.1"/>
</dbReference>
<accession>A0A3N5BXJ1</accession>
<keyword evidence="3" id="KW-0255">Endonuclease</keyword>
<comment type="caution">
    <text evidence="3">The sequence shown here is derived from an EMBL/GenBank/DDBJ whole genome shotgun (WGS) entry which is preliminary data.</text>
</comment>
<keyword evidence="4" id="KW-1185">Reference proteome</keyword>
<dbReference type="PANTHER" id="PTHR34477:SF1">
    <property type="entry name" value="UPF0213 PROTEIN YHBQ"/>
    <property type="match status" value="1"/>
</dbReference>
<keyword evidence="3" id="KW-0540">Nuclease</keyword>
<organism evidence="3 4">
    <name type="scientific">Abyssicoccus albus</name>
    <dbReference type="NCBI Taxonomy" id="1817405"/>
    <lineage>
        <taxon>Bacteria</taxon>
        <taxon>Bacillati</taxon>
        <taxon>Bacillota</taxon>
        <taxon>Bacilli</taxon>
        <taxon>Bacillales</taxon>
        <taxon>Abyssicoccaceae</taxon>
    </lineage>
</organism>
<evidence type="ECO:0000256" key="1">
    <source>
        <dbReference type="ARBA" id="ARBA00007435"/>
    </source>
</evidence>
<proteinExistence type="inferred from homology"/>
<dbReference type="InterPro" id="IPR050190">
    <property type="entry name" value="UPF0213_domain"/>
</dbReference>
<dbReference type="Proteomes" id="UP000277108">
    <property type="component" value="Unassembled WGS sequence"/>
</dbReference>
<reference evidence="3 4" key="1">
    <citation type="submission" date="2018-11" db="EMBL/GenBank/DDBJ databases">
        <title>Genomic Encyclopedia of Type Strains, Phase IV (KMG-IV): sequencing the most valuable type-strain genomes for metagenomic binning, comparative biology and taxonomic classification.</title>
        <authorList>
            <person name="Goeker M."/>
        </authorList>
    </citation>
    <scope>NUCLEOTIDE SEQUENCE [LARGE SCALE GENOMIC DNA]</scope>
    <source>
        <strain evidence="3 4">DSM 29158</strain>
    </source>
</reference>
<evidence type="ECO:0000313" key="3">
    <source>
        <dbReference type="EMBL" id="RPF54488.1"/>
    </source>
</evidence>
<gene>
    <name evidence="3" type="ORF">EDD62_1790</name>
</gene>